<dbReference type="SMR" id="A0A7M7QED6"/>
<dbReference type="EnsemblMetazoa" id="XM_031930226">
    <property type="protein sequence ID" value="XP_031786086"/>
    <property type="gene ID" value="LOC107980688"/>
</dbReference>
<dbReference type="AlphaFoldDB" id="A0A7M7QED6"/>
<dbReference type="KEGG" id="nvi:107980688"/>
<dbReference type="InParanoid" id="A0A7M7QED6"/>
<dbReference type="Proteomes" id="UP000002358">
    <property type="component" value="Chromosome 1"/>
</dbReference>
<keyword evidence="1" id="KW-0732">Signal</keyword>
<feature type="signal peptide" evidence="1">
    <location>
        <begin position="1"/>
        <end position="16"/>
    </location>
</feature>
<reference evidence="2" key="1">
    <citation type="submission" date="2021-01" db="UniProtKB">
        <authorList>
            <consortium name="EnsemblMetazoa"/>
        </authorList>
    </citation>
    <scope>IDENTIFICATION</scope>
</reference>
<evidence type="ECO:0000256" key="1">
    <source>
        <dbReference type="SAM" id="SignalP"/>
    </source>
</evidence>
<evidence type="ECO:0000313" key="3">
    <source>
        <dbReference type="Proteomes" id="UP000002358"/>
    </source>
</evidence>
<dbReference type="RefSeq" id="XP_031786086.1">
    <property type="nucleotide sequence ID" value="XM_031930226.2"/>
</dbReference>
<feature type="chain" id="PRO_5029764277" evidence="1">
    <location>
        <begin position="17"/>
        <end position="234"/>
    </location>
</feature>
<accession>A0A7M7QED6</accession>
<keyword evidence="3" id="KW-1185">Reference proteome</keyword>
<protein>
    <submittedName>
        <fullName evidence="2">Uncharacterized protein</fullName>
    </submittedName>
</protein>
<sequence length="234" mass="26707">MKVFLVFFYVFLAANGNPLESKRNDRLKSVARTYLNRIAVMTSSIKELREAVGTTSEKSKEKIISLIESEVAKYPKMVEIRKETNMPSARRGFAHCRKFFETQMQISKESLEEKLTNAVKTQLRMNEITLDSTEKDITKIANNLQGRYLDNELDLCQTNNIDEGNLTGKYKTVINHSELVISNIQNITKLVVELAYKTKITEKGLSTESKNISKYLSRIGCIENPDDDKLCGKH</sequence>
<dbReference type="GeneID" id="107980688"/>
<proteinExistence type="predicted"/>
<evidence type="ECO:0000313" key="2">
    <source>
        <dbReference type="EnsemblMetazoa" id="XP_031786086"/>
    </source>
</evidence>
<name>A0A7M7QED6_NASVI</name>
<organism evidence="2 3">
    <name type="scientific">Nasonia vitripennis</name>
    <name type="common">Parasitic wasp</name>
    <dbReference type="NCBI Taxonomy" id="7425"/>
    <lineage>
        <taxon>Eukaryota</taxon>
        <taxon>Metazoa</taxon>
        <taxon>Ecdysozoa</taxon>
        <taxon>Arthropoda</taxon>
        <taxon>Hexapoda</taxon>
        <taxon>Insecta</taxon>
        <taxon>Pterygota</taxon>
        <taxon>Neoptera</taxon>
        <taxon>Endopterygota</taxon>
        <taxon>Hymenoptera</taxon>
        <taxon>Apocrita</taxon>
        <taxon>Proctotrupomorpha</taxon>
        <taxon>Chalcidoidea</taxon>
        <taxon>Pteromalidae</taxon>
        <taxon>Pteromalinae</taxon>
        <taxon>Nasonia</taxon>
    </lineage>
</organism>